<name>A0A6M3XEY5_9ZZZZ</name>
<organism evidence="1">
    <name type="scientific">viral metagenome</name>
    <dbReference type="NCBI Taxonomy" id="1070528"/>
    <lineage>
        <taxon>unclassified sequences</taxon>
        <taxon>metagenomes</taxon>
        <taxon>organismal metagenomes</taxon>
    </lineage>
</organism>
<proteinExistence type="predicted"/>
<gene>
    <name evidence="1" type="ORF">TM448B00508_0027</name>
</gene>
<dbReference type="AlphaFoldDB" id="A0A6M3XEY5"/>
<protein>
    <submittedName>
        <fullName evidence="1">Uncharacterized protein</fullName>
    </submittedName>
</protein>
<sequence length="135" mass="14831">MQNDDSPQRGAMNRAERDKVNKSITGAETYLLLFNMEGRPTAHFRGSVNTMAVLVLSFAQRQPEFLAALRTHLLLDLSRDISAGKLIAAPEMDVLLRKVESLKAQMESMSKLRTKVILNGESAVDSPGGSDSKEV</sequence>
<reference evidence="1" key="1">
    <citation type="submission" date="2020-03" db="EMBL/GenBank/DDBJ databases">
        <title>The deep terrestrial virosphere.</title>
        <authorList>
            <person name="Holmfeldt K."/>
            <person name="Nilsson E."/>
            <person name="Simone D."/>
            <person name="Lopez-Fernandez M."/>
            <person name="Wu X."/>
            <person name="de Brujin I."/>
            <person name="Lundin D."/>
            <person name="Andersson A."/>
            <person name="Bertilsson S."/>
            <person name="Dopson M."/>
        </authorList>
    </citation>
    <scope>NUCLEOTIDE SEQUENCE</scope>
    <source>
        <strain evidence="1">TM448B00508</strain>
    </source>
</reference>
<accession>A0A6M3XEY5</accession>
<dbReference type="EMBL" id="MT144627">
    <property type="protein sequence ID" value="QJH95713.1"/>
    <property type="molecule type" value="Genomic_DNA"/>
</dbReference>
<evidence type="ECO:0000313" key="1">
    <source>
        <dbReference type="EMBL" id="QJH95713.1"/>
    </source>
</evidence>